<feature type="region of interest" description="Disordered" evidence="2">
    <location>
        <begin position="132"/>
        <end position="152"/>
    </location>
</feature>
<dbReference type="PROSITE" id="PS51860">
    <property type="entry name" value="REM_1"/>
    <property type="match status" value="1"/>
</dbReference>
<feature type="domain" description="REM-1" evidence="3">
    <location>
        <begin position="140"/>
        <end position="216"/>
    </location>
</feature>
<dbReference type="AlphaFoldDB" id="A0AAV2TZ10"/>
<dbReference type="EMBL" id="CAXLJL010000933">
    <property type="protein sequence ID" value="CAL5141993.1"/>
    <property type="molecule type" value="Genomic_DNA"/>
</dbReference>
<dbReference type="GO" id="GO:0007165">
    <property type="term" value="P:signal transduction"/>
    <property type="evidence" value="ECO:0007669"/>
    <property type="project" value="InterPro"/>
</dbReference>
<sequence>MTQEREVYARELAGLYGINQSLPYPKLLDEFKKVLDAKRASLQKLYKMKAGVHKIQDAAGRNLSASIRQSIDSSSGNLGSAYVRDSSTLDRRSSRITTTDLIKQLNNDVQELTQDIGDLETSILYLKHSTTGTDTLKGSRKTPQDDENSTNDEVAELQRALDIELQVKSGAQRLIDTYKSGPRHILEEARRQYEDANNKIGFLRNQLIRVKQVKEESRRGPGLLGRRNPRQTKILLLETAWPVLRATTIITPPYQTPPVYLPFCLQPAPQQSTS</sequence>
<keyword evidence="1" id="KW-0175">Coiled coil</keyword>
<dbReference type="Proteomes" id="UP001497525">
    <property type="component" value="Unassembled WGS sequence"/>
</dbReference>
<evidence type="ECO:0000313" key="4">
    <source>
        <dbReference type="EMBL" id="CAL5141993.1"/>
    </source>
</evidence>
<accession>A0AAV2TZ10</accession>
<evidence type="ECO:0000256" key="2">
    <source>
        <dbReference type="SAM" id="MobiDB-lite"/>
    </source>
</evidence>
<dbReference type="InterPro" id="IPR036274">
    <property type="entry name" value="HR1_rpt_sf"/>
</dbReference>
<name>A0AAV2TZ10_CALDB</name>
<reference evidence="4" key="1">
    <citation type="submission" date="2024-06" db="EMBL/GenBank/DDBJ databases">
        <authorList>
            <person name="Liu X."/>
            <person name="Lenzi L."/>
            <person name="Haldenby T S."/>
            <person name="Uol C."/>
        </authorList>
    </citation>
    <scope>NUCLEOTIDE SEQUENCE</scope>
</reference>
<comment type="caution">
    <text evidence="4">The sequence shown here is derived from an EMBL/GenBank/DDBJ whole genome shotgun (WGS) entry which is preliminary data.</text>
</comment>
<dbReference type="InterPro" id="IPR011072">
    <property type="entry name" value="HR1_rho-bd"/>
</dbReference>
<organism evidence="4 5">
    <name type="scientific">Calicophoron daubneyi</name>
    <name type="common">Rumen fluke</name>
    <name type="synonym">Paramphistomum daubneyi</name>
    <dbReference type="NCBI Taxonomy" id="300641"/>
    <lineage>
        <taxon>Eukaryota</taxon>
        <taxon>Metazoa</taxon>
        <taxon>Spiralia</taxon>
        <taxon>Lophotrochozoa</taxon>
        <taxon>Platyhelminthes</taxon>
        <taxon>Trematoda</taxon>
        <taxon>Digenea</taxon>
        <taxon>Plagiorchiida</taxon>
        <taxon>Pronocephalata</taxon>
        <taxon>Paramphistomoidea</taxon>
        <taxon>Paramphistomidae</taxon>
        <taxon>Calicophoron</taxon>
    </lineage>
</organism>
<dbReference type="SMART" id="SM00742">
    <property type="entry name" value="Hr1"/>
    <property type="match status" value="1"/>
</dbReference>
<dbReference type="Pfam" id="PF02185">
    <property type="entry name" value="HR1"/>
    <property type="match status" value="1"/>
</dbReference>
<proteinExistence type="predicted"/>
<evidence type="ECO:0000256" key="1">
    <source>
        <dbReference type="PROSITE-ProRule" id="PRU01207"/>
    </source>
</evidence>
<evidence type="ECO:0000313" key="5">
    <source>
        <dbReference type="Proteomes" id="UP001497525"/>
    </source>
</evidence>
<dbReference type="Gene3D" id="1.10.287.160">
    <property type="entry name" value="HR1 repeat"/>
    <property type="match status" value="1"/>
</dbReference>
<evidence type="ECO:0000259" key="3">
    <source>
        <dbReference type="PROSITE" id="PS51860"/>
    </source>
</evidence>
<gene>
    <name evidence="4" type="ORF">CDAUBV1_LOCUS17279</name>
</gene>
<dbReference type="SUPFAM" id="SSF46585">
    <property type="entry name" value="HR1 repeat"/>
    <property type="match status" value="1"/>
</dbReference>
<protein>
    <recommendedName>
        <fullName evidence="3">REM-1 domain-containing protein</fullName>
    </recommendedName>
</protein>